<keyword evidence="2" id="KW-1185">Reference proteome</keyword>
<protein>
    <submittedName>
        <fullName evidence="1">Uncharacterized protein</fullName>
    </submittedName>
</protein>
<dbReference type="OrthoDB" id="3064730at2759"/>
<evidence type="ECO:0000313" key="2">
    <source>
        <dbReference type="Proteomes" id="UP000567179"/>
    </source>
</evidence>
<gene>
    <name evidence="1" type="ORF">D9619_001624</name>
</gene>
<comment type="caution">
    <text evidence="1">The sequence shown here is derived from an EMBL/GenBank/DDBJ whole genome shotgun (WGS) entry which is preliminary data.</text>
</comment>
<sequence length="229" mass="25856">MLGSVMYKQSNTSWNHADIFDTPRLEQPSQPFQPANSAVITTGDEYFQFYAVPKQADDSNPYLRNQFSETESSYSNTERICATNSESNDKVTTIPIRAPVPLLYSQRDKAGLKAMESIAQKDSATYYLREEEEQDSYDNVPAFERSLSLEFDYSETMPEKRGVFVVRPVTPSTMIALTDPCLMPPLDQMDSASLHFSGEQVPFPAQPEVRMSFGESTPKSLKPVNIWGY</sequence>
<name>A0A8H5BD38_9AGAR</name>
<organism evidence="1 2">
    <name type="scientific">Psilocybe cf. subviscida</name>
    <dbReference type="NCBI Taxonomy" id="2480587"/>
    <lineage>
        <taxon>Eukaryota</taxon>
        <taxon>Fungi</taxon>
        <taxon>Dikarya</taxon>
        <taxon>Basidiomycota</taxon>
        <taxon>Agaricomycotina</taxon>
        <taxon>Agaricomycetes</taxon>
        <taxon>Agaricomycetidae</taxon>
        <taxon>Agaricales</taxon>
        <taxon>Agaricineae</taxon>
        <taxon>Strophariaceae</taxon>
        <taxon>Psilocybe</taxon>
    </lineage>
</organism>
<reference evidence="1 2" key="1">
    <citation type="journal article" date="2020" name="ISME J.">
        <title>Uncovering the hidden diversity of litter-decomposition mechanisms in mushroom-forming fungi.</title>
        <authorList>
            <person name="Floudas D."/>
            <person name="Bentzer J."/>
            <person name="Ahren D."/>
            <person name="Johansson T."/>
            <person name="Persson P."/>
            <person name="Tunlid A."/>
        </authorList>
    </citation>
    <scope>NUCLEOTIDE SEQUENCE [LARGE SCALE GENOMIC DNA]</scope>
    <source>
        <strain evidence="1 2">CBS 101986</strain>
    </source>
</reference>
<dbReference type="Proteomes" id="UP000567179">
    <property type="component" value="Unassembled WGS sequence"/>
</dbReference>
<dbReference type="EMBL" id="JAACJJ010000028">
    <property type="protein sequence ID" value="KAF5320946.1"/>
    <property type="molecule type" value="Genomic_DNA"/>
</dbReference>
<proteinExistence type="predicted"/>
<accession>A0A8H5BD38</accession>
<dbReference type="AlphaFoldDB" id="A0A8H5BD38"/>
<evidence type="ECO:0000313" key="1">
    <source>
        <dbReference type="EMBL" id="KAF5320946.1"/>
    </source>
</evidence>